<comment type="caution">
    <text evidence="3">The sequence shown here is derived from an EMBL/GenBank/DDBJ whole genome shotgun (WGS) entry which is preliminary data.</text>
</comment>
<keyword evidence="4" id="KW-1185">Reference proteome</keyword>
<dbReference type="Pfam" id="PF25328">
    <property type="entry name" value="PH_MADD"/>
    <property type="match status" value="1"/>
</dbReference>
<name>A0A8T0DW25_9TREM</name>
<dbReference type="AlphaFoldDB" id="A0A8T0DW25"/>
<feature type="region of interest" description="Disordered" evidence="1">
    <location>
        <begin position="173"/>
        <end position="192"/>
    </location>
</feature>
<dbReference type="InterPro" id="IPR057469">
    <property type="entry name" value="PH_MADD"/>
</dbReference>
<evidence type="ECO:0000256" key="1">
    <source>
        <dbReference type="SAM" id="MobiDB-lite"/>
    </source>
</evidence>
<reference evidence="3 4" key="1">
    <citation type="submission" date="2019-07" db="EMBL/GenBank/DDBJ databases">
        <title>Annotation for the trematode Paragonimus westermani.</title>
        <authorList>
            <person name="Choi Y.-J."/>
        </authorList>
    </citation>
    <scope>NUCLEOTIDE SEQUENCE [LARGE SCALE GENOMIC DNA]</scope>
    <source>
        <strain evidence="3">180907_Pwestermani</strain>
    </source>
</reference>
<dbReference type="Proteomes" id="UP000699462">
    <property type="component" value="Unassembled WGS sequence"/>
</dbReference>
<protein>
    <recommendedName>
        <fullName evidence="2">MAP kinase-activating death domain-containing protein</fullName>
    </recommendedName>
</protein>
<proteinExistence type="predicted"/>
<evidence type="ECO:0000313" key="4">
    <source>
        <dbReference type="Proteomes" id="UP000699462"/>
    </source>
</evidence>
<feature type="domain" description="MAP kinase-activating death" evidence="2">
    <location>
        <begin position="77"/>
        <end position="160"/>
    </location>
</feature>
<dbReference type="EMBL" id="JTDF01000584">
    <property type="protein sequence ID" value="KAF8571332.1"/>
    <property type="molecule type" value="Genomic_DNA"/>
</dbReference>
<evidence type="ECO:0000313" key="3">
    <source>
        <dbReference type="EMBL" id="KAF8571332.1"/>
    </source>
</evidence>
<sequence>MNNILTYGGQAGNKGYLTGLVSRGSKQYHLHKNGPHVDLSLLDEFFALSTKTSWQASQPLPVVSCYLAVSRCVSSGDLRGEINVVNMANNSPGTIRVCSDGFAVNMNCEKMFISIPNIKCCRVSQHDQFNIEFLDCKQKCLRTLTLQTDMATHLLHQFHVRITSISLMLSPASSNGSQSPASELSKTALTAH</sequence>
<organism evidence="3 4">
    <name type="scientific">Paragonimus westermani</name>
    <dbReference type="NCBI Taxonomy" id="34504"/>
    <lineage>
        <taxon>Eukaryota</taxon>
        <taxon>Metazoa</taxon>
        <taxon>Spiralia</taxon>
        <taxon>Lophotrochozoa</taxon>
        <taxon>Platyhelminthes</taxon>
        <taxon>Trematoda</taxon>
        <taxon>Digenea</taxon>
        <taxon>Plagiorchiida</taxon>
        <taxon>Troglotremata</taxon>
        <taxon>Troglotrematidae</taxon>
        <taxon>Paragonimus</taxon>
    </lineage>
</organism>
<evidence type="ECO:0000259" key="2">
    <source>
        <dbReference type="Pfam" id="PF25328"/>
    </source>
</evidence>
<gene>
    <name evidence="3" type="ORF">P879_00766</name>
</gene>
<accession>A0A8T0DW25</accession>